<proteinExistence type="predicted"/>
<keyword evidence="2" id="KW-1185">Reference proteome</keyword>
<dbReference type="EMBL" id="CP150484">
    <property type="protein sequence ID" value="WYW19478.1"/>
    <property type="molecule type" value="Genomic_DNA"/>
</dbReference>
<accession>A0ACD5BJN4</accession>
<organism evidence="1 2">
    <name type="scientific">Amycolatopsis coloradensis</name>
    <dbReference type="NCBI Taxonomy" id="76021"/>
    <lineage>
        <taxon>Bacteria</taxon>
        <taxon>Bacillati</taxon>
        <taxon>Actinomycetota</taxon>
        <taxon>Actinomycetes</taxon>
        <taxon>Pseudonocardiales</taxon>
        <taxon>Pseudonocardiaceae</taxon>
        <taxon>Amycolatopsis</taxon>
    </lineage>
</organism>
<dbReference type="Proteomes" id="UP001456344">
    <property type="component" value="Chromosome"/>
</dbReference>
<evidence type="ECO:0000313" key="1">
    <source>
        <dbReference type="EMBL" id="WYW19478.1"/>
    </source>
</evidence>
<sequence>MDSAERLVLTAFCEELPMLRTEIAQHDDAKRTQLSRIEQEAAARRPILHLLGQLLGTDGVTTLRSLSVGLPGAGPGQADGERFGCPDGRCDRVAATAPAGPVPRCQVTGAAMKRLQI</sequence>
<gene>
    <name evidence="1" type="ORF">LCL61_28435</name>
</gene>
<protein>
    <submittedName>
        <fullName evidence="1">Uncharacterized protein</fullName>
    </submittedName>
</protein>
<evidence type="ECO:0000313" key="2">
    <source>
        <dbReference type="Proteomes" id="UP001456344"/>
    </source>
</evidence>
<name>A0ACD5BJN4_9PSEU</name>
<reference evidence="1" key="1">
    <citation type="submission" date="2023-10" db="EMBL/GenBank/DDBJ databases">
        <title>Whole genome sequencing of actinobacterial strain Amycolatopsis sp. (BCA-696) identifies the underlying plant growth-promoting genes.</title>
        <authorList>
            <person name="Gandham P."/>
            <person name="Vadla N."/>
            <person name="Saji A."/>
            <person name="Srinivas V."/>
            <person name="Ruperao P."/>
            <person name="Selvanayagam S."/>
            <person name="Saxena R.K."/>
            <person name="Rathore A."/>
            <person name="Gopalakrishnan S."/>
            <person name="Thakur V."/>
        </authorList>
    </citation>
    <scope>NUCLEOTIDE SEQUENCE</scope>
    <source>
        <strain evidence="1">BCA-696</strain>
    </source>
</reference>